<dbReference type="AlphaFoldDB" id="A0A8G2BDV9"/>
<keyword evidence="2" id="KW-1185">Reference proteome</keyword>
<dbReference type="Proteomes" id="UP000198615">
    <property type="component" value="Unassembled WGS sequence"/>
</dbReference>
<dbReference type="OrthoDB" id="7366720at2"/>
<comment type="caution">
    <text evidence="1">The sequence shown here is derived from an EMBL/GenBank/DDBJ whole genome shotgun (WGS) entry which is preliminary data.</text>
</comment>
<accession>A0A8G2BDV9</accession>
<dbReference type="Pfam" id="PF07310">
    <property type="entry name" value="PAS_5"/>
    <property type="match status" value="1"/>
</dbReference>
<organism evidence="1 2">
    <name type="scientific">Thalassobaculum litoreum DSM 18839</name>
    <dbReference type="NCBI Taxonomy" id="1123362"/>
    <lineage>
        <taxon>Bacteria</taxon>
        <taxon>Pseudomonadati</taxon>
        <taxon>Pseudomonadota</taxon>
        <taxon>Alphaproteobacteria</taxon>
        <taxon>Rhodospirillales</taxon>
        <taxon>Thalassobaculaceae</taxon>
        <taxon>Thalassobaculum</taxon>
    </lineage>
</organism>
<gene>
    <name evidence="1" type="ORF">SAMN05660686_00177</name>
</gene>
<reference evidence="1 2" key="1">
    <citation type="submission" date="2016-10" db="EMBL/GenBank/DDBJ databases">
        <authorList>
            <person name="Varghese N."/>
            <person name="Submissions S."/>
        </authorList>
    </citation>
    <scope>NUCLEOTIDE SEQUENCE [LARGE SCALE GENOMIC DNA]</scope>
    <source>
        <strain evidence="1 2">DSM 18839</strain>
    </source>
</reference>
<evidence type="ECO:0000313" key="1">
    <source>
        <dbReference type="EMBL" id="SDF08291.1"/>
    </source>
</evidence>
<sequence length="156" mass="17803">MDGDQNWPAELDLTAPAHVAAYAYWRARKPSESLVPSRHDIDPLEMPRTLLPWINLIEVHRKHGNLSYRHRLVGTGIVDMRNRDGTGRWFEDLYDHARLARVHRVLDPVVQDGQPRVLQDDLGNTGRAYRTLHSLVLPLAADGVTIDMLMAVAHYE</sequence>
<name>A0A8G2BDV9_9PROT</name>
<dbReference type="EMBL" id="FNBW01000001">
    <property type="protein sequence ID" value="SDF08291.1"/>
    <property type="molecule type" value="Genomic_DNA"/>
</dbReference>
<proteinExistence type="predicted"/>
<protein>
    <submittedName>
        <fullName evidence="1">PAS domain-containing protein</fullName>
    </submittedName>
</protein>
<evidence type="ECO:0000313" key="2">
    <source>
        <dbReference type="Proteomes" id="UP000198615"/>
    </source>
</evidence>
<dbReference type="InterPro" id="IPR009922">
    <property type="entry name" value="DUF1457"/>
</dbReference>